<dbReference type="GO" id="GO:0031992">
    <property type="term" value="F:energy transducer activity"/>
    <property type="evidence" value="ECO:0007669"/>
    <property type="project" value="TreeGrafter"/>
</dbReference>
<dbReference type="RefSeq" id="WP_109741501.1">
    <property type="nucleotide sequence ID" value="NZ_QGGO01000003.1"/>
</dbReference>
<dbReference type="PANTHER" id="PTHR33446:SF2">
    <property type="entry name" value="PROTEIN TONB"/>
    <property type="match status" value="1"/>
</dbReference>
<name>A0A316ED58_9BACT</name>
<reference evidence="2 3" key="1">
    <citation type="submission" date="2018-05" db="EMBL/GenBank/DDBJ databases">
        <title>Genomic Encyclopedia of Archaeal and Bacterial Type Strains, Phase II (KMG-II): from individual species to whole genera.</title>
        <authorList>
            <person name="Goeker M."/>
        </authorList>
    </citation>
    <scope>NUCLEOTIDE SEQUENCE [LARGE SCALE GENOMIC DNA]</scope>
    <source>
        <strain evidence="2 3">DSM 22214</strain>
    </source>
</reference>
<sequence length="266" mass="29771">MKNLFIVISLLLIENVTSAQQRWSSAFIGKPESRALYASNVAKAIQSAWENEIASKEKTDLLLDEIIFGQESDKKNNQEIEIAKPITNNIDEIEEVLGIKEKTTDPVKKGSTTQDSRVASNASLEKIKISEAEEPTQKRLNNTGKNTKKGNILAIVDDEVEMDTIYAIPQIPAMFPGGASAMKQFFVKNIETPENVGQAVKGKVFVRFIVDKYGKISRIYLVKGLNDACNHEAMRVVKKMPSWIPAKEGQDNVNSWHTLPIYFEIE</sequence>
<protein>
    <submittedName>
        <fullName evidence="2">TonB family protein</fullName>
    </submittedName>
</protein>
<proteinExistence type="predicted"/>
<comment type="caution">
    <text evidence="2">The sequence shown here is derived from an EMBL/GenBank/DDBJ whole genome shotgun (WGS) entry which is preliminary data.</text>
</comment>
<feature type="domain" description="TonB C-terminal" evidence="1">
    <location>
        <begin position="200"/>
        <end position="265"/>
    </location>
</feature>
<dbReference type="Pfam" id="PF03544">
    <property type="entry name" value="TonB_C"/>
    <property type="match status" value="1"/>
</dbReference>
<dbReference type="AlphaFoldDB" id="A0A316ED58"/>
<dbReference type="OrthoDB" id="9812355at2"/>
<dbReference type="SUPFAM" id="SSF74653">
    <property type="entry name" value="TolA/TonB C-terminal domain"/>
    <property type="match status" value="1"/>
</dbReference>
<accession>A0A316ED58</accession>
<dbReference type="EMBL" id="QGGO01000003">
    <property type="protein sequence ID" value="PWK28509.1"/>
    <property type="molecule type" value="Genomic_DNA"/>
</dbReference>
<dbReference type="Gene3D" id="3.30.1150.10">
    <property type="match status" value="1"/>
</dbReference>
<dbReference type="Proteomes" id="UP000245489">
    <property type="component" value="Unassembled WGS sequence"/>
</dbReference>
<evidence type="ECO:0000313" key="3">
    <source>
        <dbReference type="Proteomes" id="UP000245489"/>
    </source>
</evidence>
<keyword evidence="3" id="KW-1185">Reference proteome</keyword>
<evidence type="ECO:0000313" key="2">
    <source>
        <dbReference type="EMBL" id="PWK28509.1"/>
    </source>
</evidence>
<evidence type="ECO:0000259" key="1">
    <source>
        <dbReference type="Pfam" id="PF03544"/>
    </source>
</evidence>
<dbReference type="InterPro" id="IPR051045">
    <property type="entry name" value="TonB-dependent_transducer"/>
</dbReference>
<dbReference type="GO" id="GO:0055085">
    <property type="term" value="P:transmembrane transport"/>
    <property type="evidence" value="ECO:0007669"/>
    <property type="project" value="InterPro"/>
</dbReference>
<gene>
    <name evidence="2" type="ORF">LV89_00713</name>
</gene>
<organism evidence="2 3">
    <name type="scientific">Arcicella aurantiaca</name>
    <dbReference type="NCBI Taxonomy" id="591202"/>
    <lineage>
        <taxon>Bacteria</taxon>
        <taxon>Pseudomonadati</taxon>
        <taxon>Bacteroidota</taxon>
        <taxon>Cytophagia</taxon>
        <taxon>Cytophagales</taxon>
        <taxon>Flectobacillaceae</taxon>
        <taxon>Arcicella</taxon>
    </lineage>
</organism>
<dbReference type="PANTHER" id="PTHR33446">
    <property type="entry name" value="PROTEIN TONB-RELATED"/>
    <property type="match status" value="1"/>
</dbReference>
<dbReference type="InterPro" id="IPR037682">
    <property type="entry name" value="TonB_C"/>
</dbReference>
<dbReference type="GO" id="GO:0098797">
    <property type="term" value="C:plasma membrane protein complex"/>
    <property type="evidence" value="ECO:0007669"/>
    <property type="project" value="TreeGrafter"/>
</dbReference>